<organism evidence="2 3">
    <name type="scientific">Blastopirellula marina</name>
    <dbReference type="NCBI Taxonomy" id="124"/>
    <lineage>
        <taxon>Bacteria</taxon>
        <taxon>Pseudomonadati</taxon>
        <taxon>Planctomycetota</taxon>
        <taxon>Planctomycetia</taxon>
        <taxon>Pirellulales</taxon>
        <taxon>Pirellulaceae</taxon>
        <taxon>Blastopirellula</taxon>
    </lineage>
</organism>
<keyword evidence="1" id="KW-0812">Transmembrane</keyword>
<sequence>MITPVTILAAVSLSLVSALFTQRKLEFLVCCVSAFGAAYLVLPTTFSSPPIWVRGYDLHDFLQFDLPTLVGMLFGLTAAIYSLNRWKFFYWTWAASVSFVLCGVVTILFEVFRELYWRLFQ</sequence>
<evidence type="ECO:0000256" key="1">
    <source>
        <dbReference type="SAM" id="Phobius"/>
    </source>
</evidence>
<gene>
    <name evidence="2" type="ORF">C5Y83_28745</name>
</gene>
<name>A0A2S8F8V8_9BACT</name>
<feature type="transmembrane region" description="Helical" evidence="1">
    <location>
        <begin position="89"/>
        <end position="112"/>
    </location>
</feature>
<evidence type="ECO:0000313" key="3">
    <source>
        <dbReference type="Proteomes" id="UP000238322"/>
    </source>
</evidence>
<dbReference type="OrthoDB" id="9978611at2"/>
<evidence type="ECO:0000313" key="2">
    <source>
        <dbReference type="EMBL" id="PQO28591.1"/>
    </source>
</evidence>
<protein>
    <submittedName>
        <fullName evidence="2">Uncharacterized protein</fullName>
    </submittedName>
</protein>
<keyword evidence="1" id="KW-1133">Transmembrane helix</keyword>
<dbReference type="Proteomes" id="UP000238322">
    <property type="component" value="Unassembled WGS sequence"/>
</dbReference>
<keyword evidence="1" id="KW-0472">Membrane</keyword>
<dbReference type="EMBL" id="PUHY01000016">
    <property type="protein sequence ID" value="PQO28591.1"/>
    <property type="molecule type" value="Genomic_DNA"/>
</dbReference>
<comment type="caution">
    <text evidence="2">The sequence shown here is derived from an EMBL/GenBank/DDBJ whole genome shotgun (WGS) entry which is preliminary data.</text>
</comment>
<accession>A0A2S8F8V8</accession>
<dbReference type="AlphaFoldDB" id="A0A2S8F8V8"/>
<feature type="transmembrane region" description="Helical" evidence="1">
    <location>
        <begin position="64"/>
        <end position="83"/>
    </location>
</feature>
<reference evidence="2 3" key="1">
    <citation type="submission" date="2018-02" db="EMBL/GenBank/DDBJ databases">
        <title>Comparative genomes isolates from brazilian mangrove.</title>
        <authorList>
            <person name="Araujo J.E."/>
            <person name="Taketani R.G."/>
            <person name="Silva M.C.P."/>
            <person name="Loureco M.V."/>
            <person name="Andreote F.D."/>
        </authorList>
    </citation>
    <scope>NUCLEOTIDE SEQUENCE [LARGE SCALE GENOMIC DNA]</scope>
    <source>
        <strain evidence="2 3">Hex-1 MGV</strain>
    </source>
</reference>
<proteinExistence type="predicted"/>
<feature type="transmembrane region" description="Helical" evidence="1">
    <location>
        <begin position="34"/>
        <end position="52"/>
    </location>
</feature>
<dbReference type="RefSeq" id="WP_105333260.1">
    <property type="nucleotide sequence ID" value="NZ_PUHY01000016.1"/>
</dbReference>